<name>A0A1I7FBY7_9PROT</name>
<dbReference type="InterPro" id="IPR040677">
    <property type="entry name" value="LPD7"/>
</dbReference>
<evidence type="ECO:0000313" key="3">
    <source>
        <dbReference type="EMBL" id="SFU33720.1"/>
    </source>
</evidence>
<sequence>MLARVNAAAGGIREYLETGRKRGREYDRDLIDDRIPLAGDIDLMDSTINQIETRQKGDSRYLHITLSFAEQYTESDTPAQGQVNLETIRAVTEQYRRDLMAAYDAEEYVFYAEAHIPKVTHDIHATTGKAYERLPHVHIVIPKRNISNDAYLDPLGYGAANLAFHDAIQEKINNDFSLKSPYDAPRAEPAPSPLGRHKADLENLSAKEVRTYIKREAIEAGAQTLEDIARIAEQYGAVRVRHGRDGDYLNVKLAWADKGINLKDITPESLQAVTTAPTLRPDAEKIAAKVEQWTQHRALEVRYISSKGRWAAYKQLDEQGKTDWLAEKRQQSRTALLRTLNRGLYEHRGRINSQDRSIEPDDGDHDRTESSHHAGINPHHAGTATRPGSGQPPGRAPRADEQTNRANHARNRGDSAEPGITKENRHGRTRLNRYKPRIAKVGTFPPPDRIHRLSDLSALGMVFDEGQTEMLLPGNVPGKLGQPEPGADDGMRRPEHWPGAGRAEGVDLASTPNSRALQAMRELETTCREALIQSARTLEGNRAVTLDVEPAQLAAGRLRTALEQEAIRAGDPQKNAGRQKSVIRAQVREERGPVNAARLKAETNPALVIEAAARYYKIDPAQYSTGVGRDGTPRIFHDGKQYNLGDFFTKHLNKSWLDAQPILMECHQASLSDVLPQPDLEIWVAFNEWRGQSYKHRQNERDHAREHFRAETLAVRSLYKKQKQAAQKLTGLERQGAMAKARAVRVIALEEIAQQRQTVYSTLKAPGRNAEYRTFLHNLAEHGDLAALGELRKMQQNQTETVGPDFIQGQGEGKPVFALPNYRVDIGGNVIYQDQGKTIIKDTRLGVEVLNPERRTYDLALKVAVSRYGKSLTLNGDTAFKQQMIEAARRSGLDFEIKDASNPLAAPIRVNAPIRRR</sequence>
<evidence type="ECO:0000256" key="1">
    <source>
        <dbReference type="SAM" id="MobiDB-lite"/>
    </source>
</evidence>
<protein>
    <recommendedName>
        <fullName evidence="2">Large polyvalent protein-associated domain-containing protein</fullName>
    </recommendedName>
</protein>
<reference evidence="3 4" key="1">
    <citation type="submission" date="2016-10" db="EMBL/GenBank/DDBJ databases">
        <authorList>
            <person name="de Groot N.N."/>
        </authorList>
    </citation>
    <scope>NUCLEOTIDE SEQUENCE [LARGE SCALE GENOMIC DNA]</scope>
    <source>
        <strain evidence="3 4">Nm24</strain>
    </source>
</reference>
<dbReference type="OrthoDB" id="279005at2"/>
<feature type="domain" description="Large polyvalent protein-associated" evidence="2">
    <location>
        <begin position="823"/>
        <end position="899"/>
    </location>
</feature>
<feature type="compositionally biased region" description="Basic and acidic residues" evidence="1">
    <location>
        <begin position="411"/>
        <end position="426"/>
    </location>
</feature>
<dbReference type="EMBL" id="FPBL01000001">
    <property type="protein sequence ID" value="SFU33720.1"/>
    <property type="molecule type" value="Genomic_DNA"/>
</dbReference>
<feature type="region of interest" description="Disordered" evidence="1">
    <location>
        <begin position="348"/>
        <end position="434"/>
    </location>
</feature>
<dbReference type="Proteomes" id="UP000183926">
    <property type="component" value="Unassembled WGS sequence"/>
</dbReference>
<dbReference type="RefSeq" id="WP_074926584.1">
    <property type="nucleotide sequence ID" value="NZ_FPBL01000001.1"/>
</dbReference>
<proteinExistence type="predicted"/>
<organism evidence="3 4">
    <name type="scientific">Nitrosomonas eutropha</name>
    <dbReference type="NCBI Taxonomy" id="916"/>
    <lineage>
        <taxon>Bacteria</taxon>
        <taxon>Pseudomonadati</taxon>
        <taxon>Pseudomonadota</taxon>
        <taxon>Betaproteobacteria</taxon>
        <taxon>Nitrosomonadales</taxon>
        <taxon>Nitrosomonadaceae</taxon>
        <taxon>Nitrosomonas</taxon>
    </lineage>
</organism>
<dbReference type="Pfam" id="PF18821">
    <property type="entry name" value="LPD7"/>
    <property type="match status" value="1"/>
</dbReference>
<dbReference type="AlphaFoldDB" id="A0A1I7FBY7"/>
<accession>A0A1I7FBY7</accession>
<gene>
    <name evidence="3" type="ORF">SAMN05216339_101407</name>
</gene>
<feature type="compositionally biased region" description="Basic and acidic residues" evidence="1">
    <location>
        <begin position="356"/>
        <end position="372"/>
    </location>
</feature>
<evidence type="ECO:0000313" key="4">
    <source>
        <dbReference type="Proteomes" id="UP000183926"/>
    </source>
</evidence>
<evidence type="ECO:0000259" key="2">
    <source>
        <dbReference type="Pfam" id="PF18821"/>
    </source>
</evidence>